<evidence type="ECO:0000256" key="2">
    <source>
        <dbReference type="PROSITE-ProRule" id="PRU00176"/>
    </source>
</evidence>
<dbReference type="PROSITE" id="PS50102">
    <property type="entry name" value="RRM"/>
    <property type="match status" value="1"/>
</dbReference>
<dbReference type="InterPro" id="IPR012677">
    <property type="entry name" value="Nucleotide-bd_a/b_plait_sf"/>
</dbReference>
<dbReference type="GO" id="GO:0000398">
    <property type="term" value="P:mRNA splicing, via spliceosome"/>
    <property type="evidence" value="ECO:0007669"/>
    <property type="project" value="TreeGrafter"/>
</dbReference>
<evidence type="ECO:0000313" key="6">
    <source>
        <dbReference type="Proteomes" id="UP000001997"/>
    </source>
</evidence>
<dbReference type="Pfam" id="PF00076">
    <property type="entry name" value="RRM_1"/>
    <property type="match status" value="1"/>
</dbReference>
<feature type="compositionally biased region" description="Basic residues" evidence="3">
    <location>
        <begin position="174"/>
        <end position="188"/>
    </location>
</feature>
<dbReference type="InterPro" id="IPR051847">
    <property type="entry name" value="RNA_proc/Spliceosome_comp"/>
</dbReference>
<dbReference type="Proteomes" id="UP000001997">
    <property type="component" value="Unassembled WGS sequence"/>
</dbReference>
<keyword evidence="1 2" id="KW-0694">RNA-binding</keyword>
<sequence>MAAIQKIIDINKRELEANVSDSASWHADYRDTSYIYVGYLPLELEEKDIVAIFSQYGNPTHINLVRDRETGKSRGFCYLKYEDVRSCVLAIDNFNGVQLLNKRIKVDHVYYKLREGQNEDDFLVHYDTVKEIEPENDIKLLEYKDTNNVEDADDEFKDPMEAYIAERKQTEKKRERHRHRDRSKHSYRKINEDTHRKHEDRQENRKRSRSPSPH</sequence>
<evidence type="ECO:0000259" key="4">
    <source>
        <dbReference type="PROSITE" id="PS50102"/>
    </source>
</evidence>
<dbReference type="GeneID" id="5128821"/>
<dbReference type="VEuPathDB" id="FungiDB:PGUG_00617"/>
<dbReference type="Gene3D" id="3.30.70.330">
    <property type="match status" value="1"/>
</dbReference>
<dbReference type="FunCoup" id="A5DBG2">
    <property type="interactions" value="708"/>
</dbReference>
<organism evidence="5 6">
    <name type="scientific">Meyerozyma guilliermondii (strain ATCC 6260 / CBS 566 / DSM 6381 / JCM 1539 / NBRC 10279 / NRRL Y-324)</name>
    <name type="common">Yeast</name>
    <name type="synonym">Candida guilliermondii</name>
    <dbReference type="NCBI Taxonomy" id="294746"/>
    <lineage>
        <taxon>Eukaryota</taxon>
        <taxon>Fungi</taxon>
        <taxon>Dikarya</taxon>
        <taxon>Ascomycota</taxon>
        <taxon>Saccharomycotina</taxon>
        <taxon>Pichiomycetes</taxon>
        <taxon>Debaryomycetaceae</taxon>
        <taxon>Meyerozyma</taxon>
    </lineage>
</organism>
<name>A5DBG2_PICGU</name>
<evidence type="ECO:0000256" key="3">
    <source>
        <dbReference type="SAM" id="MobiDB-lite"/>
    </source>
</evidence>
<dbReference type="GO" id="GO:0071013">
    <property type="term" value="C:catalytic step 2 spliceosome"/>
    <property type="evidence" value="ECO:0007669"/>
    <property type="project" value="TreeGrafter"/>
</dbReference>
<dbReference type="GO" id="GO:0003723">
    <property type="term" value="F:RNA binding"/>
    <property type="evidence" value="ECO:0007669"/>
    <property type="project" value="UniProtKB-UniRule"/>
</dbReference>
<gene>
    <name evidence="5" type="ORF">PGUG_00617</name>
</gene>
<dbReference type="InterPro" id="IPR035979">
    <property type="entry name" value="RBD_domain_sf"/>
</dbReference>
<evidence type="ECO:0000313" key="5">
    <source>
        <dbReference type="EMBL" id="EDK36519.1"/>
    </source>
</evidence>
<dbReference type="PANTHER" id="PTHR45880">
    <property type="entry name" value="RNA-BINDING MOTIF PROTEIN, X-LINKED 2"/>
    <property type="match status" value="1"/>
</dbReference>
<dbReference type="HOGENOM" id="CLU_045495_3_2_1"/>
<accession>A5DBG2</accession>
<protein>
    <recommendedName>
        <fullName evidence="4">RRM domain-containing protein</fullName>
    </recommendedName>
</protein>
<reference evidence="5 6" key="1">
    <citation type="journal article" date="2009" name="Nature">
        <title>Evolution of pathogenicity and sexual reproduction in eight Candida genomes.</title>
        <authorList>
            <person name="Butler G."/>
            <person name="Rasmussen M.D."/>
            <person name="Lin M.F."/>
            <person name="Santos M.A."/>
            <person name="Sakthikumar S."/>
            <person name="Munro C.A."/>
            <person name="Rheinbay E."/>
            <person name="Grabherr M."/>
            <person name="Forche A."/>
            <person name="Reedy J.L."/>
            <person name="Agrafioti I."/>
            <person name="Arnaud M.B."/>
            <person name="Bates S."/>
            <person name="Brown A.J."/>
            <person name="Brunke S."/>
            <person name="Costanzo M.C."/>
            <person name="Fitzpatrick D.A."/>
            <person name="de Groot P.W."/>
            <person name="Harris D."/>
            <person name="Hoyer L.L."/>
            <person name="Hube B."/>
            <person name="Klis F.M."/>
            <person name="Kodira C."/>
            <person name="Lennard N."/>
            <person name="Logue M.E."/>
            <person name="Martin R."/>
            <person name="Neiman A.M."/>
            <person name="Nikolaou E."/>
            <person name="Quail M.A."/>
            <person name="Quinn J."/>
            <person name="Santos M.C."/>
            <person name="Schmitzberger F.F."/>
            <person name="Sherlock G."/>
            <person name="Shah P."/>
            <person name="Silverstein K.A."/>
            <person name="Skrzypek M.S."/>
            <person name="Soll D."/>
            <person name="Staggs R."/>
            <person name="Stansfield I."/>
            <person name="Stumpf M.P."/>
            <person name="Sudbery P.E."/>
            <person name="Srikantha T."/>
            <person name="Zeng Q."/>
            <person name="Berman J."/>
            <person name="Berriman M."/>
            <person name="Heitman J."/>
            <person name="Gow N.A."/>
            <person name="Lorenz M.C."/>
            <person name="Birren B.W."/>
            <person name="Kellis M."/>
            <person name="Cuomo C.A."/>
        </authorList>
    </citation>
    <scope>NUCLEOTIDE SEQUENCE [LARGE SCALE GENOMIC DNA]</scope>
    <source>
        <strain evidence="6">ATCC 6260 / CBS 566 / DSM 6381 / JCM 1539 / NBRC 10279 / NRRL Y-324</strain>
    </source>
</reference>
<dbReference type="PANTHER" id="PTHR45880:SF1">
    <property type="entry name" value="RNA-BINDING MOTIF PROTEIN, X-LINKED 2"/>
    <property type="match status" value="1"/>
</dbReference>
<dbReference type="OrthoDB" id="2573941at2759"/>
<dbReference type="RefSeq" id="XP_001487240.1">
    <property type="nucleotide sequence ID" value="XM_001487190.1"/>
</dbReference>
<feature type="compositionally biased region" description="Basic and acidic residues" evidence="3">
    <location>
        <begin position="162"/>
        <end position="173"/>
    </location>
</feature>
<feature type="domain" description="RRM" evidence="4">
    <location>
        <begin position="33"/>
        <end position="111"/>
    </location>
</feature>
<evidence type="ECO:0000256" key="1">
    <source>
        <dbReference type="ARBA" id="ARBA00022884"/>
    </source>
</evidence>
<dbReference type="InterPro" id="IPR000504">
    <property type="entry name" value="RRM_dom"/>
</dbReference>
<dbReference type="STRING" id="294746.A5DBG2"/>
<dbReference type="SMART" id="SM00360">
    <property type="entry name" value="RRM"/>
    <property type="match status" value="1"/>
</dbReference>
<dbReference type="eggNOG" id="KOG0126">
    <property type="taxonomic scope" value="Eukaryota"/>
</dbReference>
<feature type="region of interest" description="Disordered" evidence="3">
    <location>
        <begin position="162"/>
        <end position="214"/>
    </location>
</feature>
<dbReference type="AlphaFoldDB" id="A5DBG2"/>
<feature type="compositionally biased region" description="Basic and acidic residues" evidence="3">
    <location>
        <begin position="189"/>
        <end position="205"/>
    </location>
</feature>
<dbReference type="GO" id="GO:0005686">
    <property type="term" value="C:U2 snRNP"/>
    <property type="evidence" value="ECO:0007669"/>
    <property type="project" value="EnsemblFungi"/>
</dbReference>
<dbReference type="GO" id="GO:0071011">
    <property type="term" value="C:precatalytic spliceosome"/>
    <property type="evidence" value="ECO:0007669"/>
    <property type="project" value="TreeGrafter"/>
</dbReference>
<dbReference type="KEGG" id="pgu:PGUG_00617"/>
<dbReference type="EMBL" id="CH408155">
    <property type="protein sequence ID" value="EDK36519.1"/>
    <property type="molecule type" value="Genomic_DNA"/>
</dbReference>
<dbReference type="SUPFAM" id="SSF54928">
    <property type="entry name" value="RNA-binding domain, RBD"/>
    <property type="match status" value="1"/>
</dbReference>
<keyword evidence="6" id="KW-1185">Reference proteome</keyword>
<dbReference type="InParanoid" id="A5DBG2"/>
<proteinExistence type="predicted"/>
<dbReference type="OMA" id="HEDRQEN"/>